<evidence type="ECO:0000313" key="1">
    <source>
        <dbReference type="EMBL" id="QXN95739.1"/>
    </source>
</evidence>
<proteinExistence type="predicted"/>
<organism evidence="1 2">
    <name type="scientific">Nocardia iowensis</name>
    <dbReference type="NCBI Taxonomy" id="204891"/>
    <lineage>
        <taxon>Bacteria</taxon>
        <taxon>Bacillati</taxon>
        <taxon>Actinomycetota</taxon>
        <taxon>Actinomycetes</taxon>
        <taxon>Mycobacteriales</taxon>
        <taxon>Nocardiaceae</taxon>
        <taxon>Nocardia</taxon>
    </lineage>
</organism>
<name>A0ABX8S158_NOCIO</name>
<dbReference type="EMBL" id="CP078145">
    <property type="protein sequence ID" value="QXN95739.1"/>
    <property type="molecule type" value="Genomic_DNA"/>
</dbReference>
<sequence>MPPDIAELVEQLAGNAHDRWAACRISEGLAPTSVPRP</sequence>
<protein>
    <submittedName>
        <fullName evidence="1">Uncharacterized protein</fullName>
    </submittedName>
</protein>
<reference evidence="1 2" key="1">
    <citation type="submission" date="2021-07" db="EMBL/GenBank/DDBJ databases">
        <title>Whole Genome Sequence of Nocardia Iowensis.</title>
        <authorList>
            <person name="Lamm A."/>
            <person name="Collins-Fairclough A.M."/>
            <person name="Bunk B."/>
            <person name="Sproer C."/>
        </authorList>
    </citation>
    <scope>NUCLEOTIDE SEQUENCE [LARGE SCALE GENOMIC DNA]</scope>
    <source>
        <strain evidence="1 2">NRRL 5646</strain>
    </source>
</reference>
<dbReference type="Proteomes" id="UP000694257">
    <property type="component" value="Chromosome"/>
</dbReference>
<evidence type="ECO:0000313" key="2">
    <source>
        <dbReference type="Proteomes" id="UP000694257"/>
    </source>
</evidence>
<accession>A0ABX8S158</accession>
<gene>
    <name evidence="1" type="ORF">KV110_24730</name>
</gene>
<keyword evidence="2" id="KW-1185">Reference proteome</keyword>